<sequence>MTALRKLDRRMTVEEFLAWDSGDDLVWELIDGYPVLRDYDPATGQASPSPDHGAVTAALGRLIGNALAARKHPCRLEIGSGVDHGRRDRDFRIPDLLVRCGRTPAGPGEPVLVVEVLSPANTASEMHRKHAFFKATPSIREIVELEQDEAACTVLRRVPGRASPGDAGGEGADVWLQERLAGPDAVLRLDSIDAAIPLAEVYRGILEDPGDDPGE</sequence>
<evidence type="ECO:0000313" key="2">
    <source>
        <dbReference type="EMBL" id="ACI99874.1"/>
    </source>
</evidence>
<dbReference type="Proteomes" id="UP000001591">
    <property type="component" value="Chromosome"/>
</dbReference>
<name>B6IUP9_RHOCS</name>
<reference evidence="2 3" key="1">
    <citation type="journal article" date="2010" name="BMC Genomics">
        <title>Metabolic flexibility revealed in the genome of the cyst-forming alpha-1 proteobacterium Rhodospirillum centenum.</title>
        <authorList>
            <person name="Lu Y.K."/>
            <person name="Marden J."/>
            <person name="Han M."/>
            <person name="Swingley W.D."/>
            <person name="Mastrian S.D."/>
            <person name="Chowdhury S.R."/>
            <person name="Hao J."/>
            <person name="Helmy T."/>
            <person name="Kim S."/>
            <person name="Kurdoglu A.A."/>
            <person name="Matthies H.J."/>
            <person name="Rollo D."/>
            <person name="Stothard P."/>
            <person name="Blankenship R.E."/>
            <person name="Bauer C.E."/>
            <person name="Touchman J.W."/>
        </authorList>
    </citation>
    <scope>NUCLEOTIDE SEQUENCE [LARGE SCALE GENOMIC DNA]</scope>
    <source>
        <strain evidence="3">ATCC 51521 / SW</strain>
    </source>
</reference>
<dbReference type="Pfam" id="PF05685">
    <property type="entry name" value="Uma2"/>
    <property type="match status" value="1"/>
</dbReference>
<feature type="domain" description="Putative restriction endonuclease" evidence="1">
    <location>
        <begin position="13"/>
        <end position="162"/>
    </location>
</feature>
<organism evidence="2 3">
    <name type="scientific">Rhodospirillum centenum (strain ATCC 51521 / SW)</name>
    <dbReference type="NCBI Taxonomy" id="414684"/>
    <lineage>
        <taxon>Bacteria</taxon>
        <taxon>Pseudomonadati</taxon>
        <taxon>Pseudomonadota</taxon>
        <taxon>Alphaproteobacteria</taxon>
        <taxon>Rhodospirillales</taxon>
        <taxon>Rhodospirillaceae</taxon>
        <taxon>Rhodospirillum</taxon>
    </lineage>
</organism>
<proteinExistence type="predicted"/>
<dbReference type="InterPro" id="IPR008538">
    <property type="entry name" value="Uma2"/>
</dbReference>
<dbReference type="EMBL" id="CP000613">
    <property type="protein sequence ID" value="ACI99874.1"/>
    <property type="molecule type" value="Genomic_DNA"/>
</dbReference>
<dbReference type="InterPro" id="IPR011335">
    <property type="entry name" value="Restrct_endonuc-II-like"/>
</dbReference>
<dbReference type="STRING" id="414684.RC1_2491"/>
<protein>
    <recommendedName>
        <fullName evidence="1">Putative restriction endonuclease domain-containing protein</fullName>
    </recommendedName>
</protein>
<dbReference type="Gene3D" id="3.90.1570.10">
    <property type="entry name" value="tt1808, chain A"/>
    <property type="match status" value="1"/>
</dbReference>
<dbReference type="CDD" id="cd06260">
    <property type="entry name" value="DUF820-like"/>
    <property type="match status" value="1"/>
</dbReference>
<dbReference type="AlphaFoldDB" id="B6IUP9"/>
<evidence type="ECO:0000259" key="1">
    <source>
        <dbReference type="Pfam" id="PF05685"/>
    </source>
</evidence>
<dbReference type="RefSeq" id="WP_012567656.1">
    <property type="nucleotide sequence ID" value="NC_011420.2"/>
</dbReference>
<dbReference type="SUPFAM" id="SSF52980">
    <property type="entry name" value="Restriction endonuclease-like"/>
    <property type="match status" value="1"/>
</dbReference>
<dbReference type="OrthoDB" id="7262039at2"/>
<dbReference type="PANTHER" id="PTHR36558:SF1">
    <property type="entry name" value="RESTRICTION ENDONUCLEASE DOMAIN-CONTAINING PROTEIN-RELATED"/>
    <property type="match status" value="1"/>
</dbReference>
<dbReference type="PANTHER" id="PTHR36558">
    <property type="entry name" value="GLR1098 PROTEIN"/>
    <property type="match status" value="1"/>
</dbReference>
<evidence type="ECO:0000313" key="3">
    <source>
        <dbReference type="Proteomes" id="UP000001591"/>
    </source>
</evidence>
<dbReference type="HOGENOM" id="CLU_076312_6_1_5"/>
<accession>B6IUP9</accession>
<gene>
    <name evidence="2" type="ordered locus">RC1_2491</name>
</gene>
<keyword evidence="3" id="KW-1185">Reference proteome</keyword>
<dbReference type="eggNOG" id="COG4636">
    <property type="taxonomic scope" value="Bacteria"/>
</dbReference>
<dbReference type="InterPro" id="IPR012296">
    <property type="entry name" value="Nuclease_put_TT1808"/>
</dbReference>
<dbReference type="KEGG" id="rce:RC1_2491"/>